<comment type="caution">
    <text evidence="3">The sequence shown here is derived from an EMBL/GenBank/DDBJ whole genome shotgun (WGS) entry which is preliminary data.</text>
</comment>
<keyword evidence="4" id="KW-1185">Reference proteome</keyword>
<evidence type="ECO:0000313" key="4">
    <source>
        <dbReference type="Proteomes" id="UP000028006"/>
    </source>
</evidence>
<evidence type="ECO:0000256" key="2">
    <source>
        <dbReference type="HAMAP-Rule" id="MF_00686"/>
    </source>
</evidence>
<dbReference type="GO" id="GO:0034599">
    <property type="term" value="P:cellular response to oxidative stress"/>
    <property type="evidence" value="ECO:0007669"/>
    <property type="project" value="TreeGrafter"/>
</dbReference>
<dbReference type="Pfam" id="PF04362">
    <property type="entry name" value="Iron_traffic"/>
    <property type="match status" value="1"/>
</dbReference>
<dbReference type="HAMAP" id="MF_00686">
    <property type="entry name" value="Fe_traffic_YggX"/>
    <property type="match status" value="1"/>
</dbReference>
<keyword evidence="1 2" id="KW-0408">Iron</keyword>
<reference evidence="3 4" key="1">
    <citation type="submission" date="2014-06" db="EMBL/GenBank/DDBJ databases">
        <title>Whole Genome Sequences of Three Symbiotic Endozoicomonas Bacteria.</title>
        <authorList>
            <person name="Neave M.J."/>
            <person name="Apprill A."/>
            <person name="Voolstra C.R."/>
        </authorList>
    </citation>
    <scope>NUCLEOTIDE SEQUENCE [LARGE SCALE GENOMIC DNA]</scope>
    <source>
        <strain evidence="3 4">LMG 24815</strain>
    </source>
</reference>
<dbReference type="eggNOG" id="COG2924">
    <property type="taxonomic scope" value="Bacteria"/>
</dbReference>
<dbReference type="RefSeq" id="WP_034877654.1">
    <property type="nucleotide sequence ID" value="NZ_JOKG01000004.1"/>
</dbReference>
<dbReference type="SUPFAM" id="SSF111148">
    <property type="entry name" value="YggX-like"/>
    <property type="match status" value="1"/>
</dbReference>
<dbReference type="InterPro" id="IPR036766">
    <property type="entry name" value="Fe_traffick_prot_YggX_sf"/>
</dbReference>
<comment type="function">
    <text evidence="2">Could be a mediator in iron transactions between iron acquisition and iron-requiring processes, such as synthesis and/or repair of Fe-S clusters in biosynthetic enzymes.</text>
</comment>
<dbReference type="PIRSF" id="PIRSF029827">
    <property type="entry name" value="Fe_traffic_YggX"/>
    <property type="match status" value="1"/>
</dbReference>
<dbReference type="NCBIfam" id="NF003817">
    <property type="entry name" value="PRK05408.1"/>
    <property type="match status" value="1"/>
</dbReference>
<protein>
    <recommendedName>
        <fullName evidence="2">Probable Fe(2+)-trafficking protein</fullName>
    </recommendedName>
</protein>
<organism evidence="3 4">
    <name type="scientific">Endozoicomonas montiporae</name>
    <dbReference type="NCBI Taxonomy" id="1027273"/>
    <lineage>
        <taxon>Bacteria</taxon>
        <taxon>Pseudomonadati</taxon>
        <taxon>Pseudomonadota</taxon>
        <taxon>Gammaproteobacteria</taxon>
        <taxon>Oceanospirillales</taxon>
        <taxon>Endozoicomonadaceae</taxon>
        <taxon>Endozoicomonas</taxon>
    </lineage>
</organism>
<evidence type="ECO:0000256" key="1">
    <source>
        <dbReference type="ARBA" id="ARBA00023004"/>
    </source>
</evidence>
<evidence type="ECO:0000313" key="3">
    <source>
        <dbReference type="EMBL" id="KEQ12286.1"/>
    </source>
</evidence>
<dbReference type="PANTHER" id="PTHR36965">
    <property type="entry name" value="FE(2+)-TRAFFICKING PROTEIN-RELATED"/>
    <property type="match status" value="1"/>
</dbReference>
<dbReference type="Proteomes" id="UP000028006">
    <property type="component" value="Unassembled WGS sequence"/>
</dbReference>
<dbReference type="Gene3D" id="1.10.3880.10">
    <property type="entry name" value="Fe(II) trafficking protein YggX"/>
    <property type="match status" value="1"/>
</dbReference>
<sequence length="90" mass="10452">MGRTVQCVKLKKEAEGLAVPPLPGPKGQWVYENVSEQAWTEWQIHQTRLINEKRLNLLEPEARQYLTEQMDKYFADEDVDAAEGYMPESK</sequence>
<dbReference type="PANTHER" id="PTHR36965:SF1">
    <property type="entry name" value="FE(2+)-TRAFFICKING PROTEIN-RELATED"/>
    <property type="match status" value="1"/>
</dbReference>
<dbReference type="EMBL" id="JOKG01000004">
    <property type="protein sequence ID" value="KEQ12286.1"/>
    <property type="molecule type" value="Genomic_DNA"/>
</dbReference>
<gene>
    <name evidence="3" type="ORF">GZ77_17130</name>
</gene>
<name>A0A081N1G3_9GAMM</name>
<dbReference type="GO" id="GO:0005829">
    <property type="term" value="C:cytosol"/>
    <property type="evidence" value="ECO:0007669"/>
    <property type="project" value="TreeGrafter"/>
</dbReference>
<comment type="similarity">
    <text evidence="2">Belongs to the Fe(2+)-trafficking protein family.</text>
</comment>
<dbReference type="AlphaFoldDB" id="A0A081N1G3"/>
<accession>A0A081N1G3</accession>
<dbReference type="InterPro" id="IPR007457">
    <property type="entry name" value="Fe_traffick_prot_YggX"/>
</dbReference>
<proteinExistence type="inferred from homology"/>
<dbReference type="GO" id="GO:0005506">
    <property type="term" value="F:iron ion binding"/>
    <property type="evidence" value="ECO:0007669"/>
    <property type="project" value="UniProtKB-UniRule"/>
</dbReference>